<protein>
    <submittedName>
        <fullName evidence="3">Trypsin-like peptidase</fullName>
    </submittedName>
</protein>
<feature type="region of interest" description="Disordered" evidence="1">
    <location>
        <begin position="256"/>
        <end position="284"/>
    </location>
</feature>
<dbReference type="Pfam" id="PF13365">
    <property type="entry name" value="Trypsin_2"/>
    <property type="match status" value="1"/>
</dbReference>
<dbReference type="Proteomes" id="UP000318186">
    <property type="component" value="Unassembled WGS sequence"/>
</dbReference>
<evidence type="ECO:0000313" key="3">
    <source>
        <dbReference type="EMBL" id="TWG05649.1"/>
    </source>
</evidence>
<evidence type="ECO:0000313" key="4">
    <source>
        <dbReference type="Proteomes" id="UP000318186"/>
    </source>
</evidence>
<dbReference type="SUPFAM" id="SSF50494">
    <property type="entry name" value="Trypsin-like serine proteases"/>
    <property type="match status" value="1"/>
</dbReference>
<evidence type="ECO:0000256" key="1">
    <source>
        <dbReference type="SAM" id="MobiDB-lite"/>
    </source>
</evidence>
<dbReference type="EMBL" id="VIWW01000001">
    <property type="protein sequence ID" value="TWG05649.1"/>
    <property type="molecule type" value="Genomic_DNA"/>
</dbReference>
<name>A0A561V214_9ACTN</name>
<comment type="caution">
    <text evidence="3">The sequence shown here is derived from an EMBL/GenBank/DDBJ whole genome shotgun (WGS) entry which is preliminary data.</text>
</comment>
<organism evidence="3 4">
    <name type="scientific">Streptomyces brevispora</name>
    <dbReference type="NCBI Taxonomy" id="887462"/>
    <lineage>
        <taxon>Bacteria</taxon>
        <taxon>Bacillati</taxon>
        <taxon>Actinomycetota</taxon>
        <taxon>Actinomycetes</taxon>
        <taxon>Kitasatosporales</taxon>
        <taxon>Streptomycetaceae</taxon>
        <taxon>Streptomyces</taxon>
    </lineage>
</organism>
<accession>A0A561V214</accession>
<evidence type="ECO:0000259" key="2">
    <source>
        <dbReference type="Pfam" id="PF20028"/>
    </source>
</evidence>
<sequence length="689" mass="75381">MTSEADGGAEGVLGQPQAALMDLVHDATVRIHRPGSGYAHDGPGGDFLGSGFFIAPSWILTCAHVAMRGEGGVVNVWFKEDRYSTELSEVPGKVVAAMPGARPQGAAAWPAPDLALIKLQRPVEHTCVYVTERSEAMLRSREIHCVGWAPSQGGGLLKRSGVCAVKGAYGASDDAEQVVRLDGDWLEPGMSGGPVVDLARGEVVGVIKSRLDNHQGGTAVGIERLRTLKVPSTPVEAEADDTYQSVFHAHDRYHADRHNSPASTERTWADAQSELSAPPGGVLGPKRRADLLGRLAEFPPPVSTRSLLALLDSLPGVHSRDHRPAPRGWRDGLGALYDTRPRDRDAPLELVLRYCMGVLAADRPFGTPSTRTAAGSLWEWVKRISEEELSRDFRQQLAMDWAAVRLRLEESRGRARAPLSNPVRYGERGYVVLELEPQGWVRDRYDWRIGVARHTGEMLPVDEDSQGSALDTLPDRLAAALTEAFRQCDEPGSPALLQVAVAPALFGLEVDRWELPSDGQPLGVVRPVVLRSSYHGPADERLARWNAMPDAGMWAEVVDCDNELRVRVPEVAHLRTLPHESVPVLCRYGSRPDPEITAGVVRVLDTGFGVALLQRRPTETDTVCKEFHRRAAEAVSDAHARDGLPLKVHELRKGVRAERTETYWSDGVALYWDDPHHPLPGSDEFLEAP</sequence>
<dbReference type="Pfam" id="PF20028">
    <property type="entry name" value="VMAP-C"/>
    <property type="match status" value="1"/>
</dbReference>
<dbReference type="AlphaFoldDB" id="A0A561V214"/>
<dbReference type="Gene3D" id="2.40.10.10">
    <property type="entry name" value="Trypsin-like serine proteases"/>
    <property type="match status" value="2"/>
</dbReference>
<dbReference type="InterPro" id="IPR045450">
    <property type="entry name" value="VMAP_C"/>
</dbReference>
<reference evidence="3 4" key="1">
    <citation type="submission" date="2019-06" db="EMBL/GenBank/DDBJ databases">
        <title>Sequencing the genomes of 1000 actinobacteria strains.</title>
        <authorList>
            <person name="Klenk H.-P."/>
        </authorList>
    </citation>
    <scope>NUCLEOTIDE SEQUENCE [LARGE SCALE GENOMIC DNA]</scope>
    <source>
        <strain evidence="3 4">DSM 42059</strain>
    </source>
</reference>
<dbReference type="InterPro" id="IPR009003">
    <property type="entry name" value="Peptidase_S1_PA"/>
</dbReference>
<proteinExistence type="predicted"/>
<gene>
    <name evidence="3" type="ORF">FHX80_114128</name>
</gene>
<feature type="domain" description="vWA-MoxR associated protein C-terminal" evidence="2">
    <location>
        <begin position="443"/>
        <end position="675"/>
    </location>
</feature>
<dbReference type="InterPro" id="IPR043504">
    <property type="entry name" value="Peptidase_S1_PA_chymotrypsin"/>
</dbReference>